<gene>
    <name evidence="2" type="ORF">EXU48_06910</name>
</gene>
<keyword evidence="1" id="KW-0472">Membrane</keyword>
<dbReference type="EMBL" id="SMNA01000003">
    <property type="protein sequence ID" value="TDE95971.1"/>
    <property type="molecule type" value="Genomic_DNA"/>
</dbReference>
<name>A0ABY2E807_9MICO</name>
<sequence length="105" mass="10960">MPWTRYLPPFLAGVLLANSVPHLGTAVASRTHLTPLAGAESPPVVNLVWGAANAVGGLALLSAGTRPGGGRWDRRLIAFEAGAAAFSLWMVASEALLHVNTPPRR</sequence>
<proteinExistence type="predicted"/>
<organism evidence="2 3">
    <name type="scientific">Occultella glacieicola</name>
    <dbReference type="NCBI Taxonomy" id="2518684"/>
    <lineage>
        <taxon>Bacteria</taxon>
        <taxon>Bacillati</taxon>
        <taxon>Actinomycetota</taxon>
        <taxon>Actinomycetes</taxon>
        <taxon>Micrococcales</taxon>
        <taxon>Ruaniaceae</taxon>
        <taxon>Occultella</taxon>
    </lineage>
</organism>
<evidence type="ECO:0000313" key="2">
    <source>
        <dbReference type="EMBL" id="TDE95971.1"/>
    </source>
</evidence>
<accession>A0ABY2E807</accession>
<evidence type="ECO:0000313" key="3">
    <source>
        <dbReference type="Proteomes" id="UP000504882"/>
    </source>
</evidence>
<feature type="transmembrane region" description="Helical" evidence="1">
    <location>
        <begin position="76"/>
        <end position="99"/>
    </location>
</feature>
<feature type="transmembrane region" description="Helical" evidence="1">
    <location>
        <begin position="44"/>
        <end position="64"/>
    </location>
</feature>
<dbReference type="Proteomes" id="UP000504882">
    <property type="component" value="Unassembled WGS sequence"/>
</dbReference>
<comment type="caution">
    <text evidence="2">The sequence shown here is derived from an EMBL/GenBank/DDBJ whole genome shotgun (WGS) entry which is preliminary data.</text>
</comment>
<keyword evidence="3" id="KW-1185">Reference proteome</keyword>
<protein>
    <submittedName>
        <fullName evidence="2">Uncharacterized protein</fullName>
    </submittedName>
</protein>
<keyword evidence="1" id="KW-0812">Transmembrane</keyword>
<keyword evidence="1" id="KW-1133">Transmembrane helix</keyword>
<evidence type="ECO:0000256" key="1">
    <source>
        <dbReference type="SAM" id="Phobius"/>
    </source>
</evidence>
<reference evidence="2 3" key="1">
    <citation type="submission" date="2019-03" db="EMBL/GenBank/DDBJ databases">
        <title>Genomic features of bacteria from cold environments.</title>
        <authorList>
            <person name="Shen L."/>
        </authorList>
    </citation>
    <scope>NUCLEOTIDE SEQUENCE [LARGE SCALE GENOMIC DNA]</scope>
    <source>
        <strain evidence="3">T3246-1</strain>
    </source>
</reference>
<dbReference type="RefSeq" id="WP_133106900.1">
    <property type="nucleotide sequence ID" value="NZ_SMNA01000003.1"/>
</dbReference>